<feature type="transmembrane region" description="Helical" evidence="1">
    <location>
        <begin position="67"/>
        <end position="88"/>
    </location>
</feature>
<protein>
    <submittedName>
        <fullName evidence="2">Uncharacterized protein</fullName>
    </submittedName>
</protein>
<dbReference type="Proteomes" id="UP000030652">
    <property type="component" value="Unassembled WGS sequence"/>
</dbReference>
<gene>
    <name evidence="2" type="ORF">SCABRO_03158</name>
</gene>
<keyword evidence="1" id="KW-0812">Transmembrane</keyword>
<accession>A0A0B0EES5</accession>
<evidence type="ECO:0000256" key="1">
    <source>
        <dbReference type="SAM" id="Phobius"/>
    </source>
</evidence>
<dbReference type="AlphaFoldDB" id="A0A0B0EES5"/>
<keyword evidence="1" id="KW-1133">Transmembrane helix</keyword>
<organism evidence="2 3">
    <name type="scientific">Candidatus Scalindua brodae</name>
    <dbReference type="NCBI Taxonomy" id="237368"/>
    <lineage>
        <taxon>Bacteria</taxon>
        <taxon>Pseudomonadati</taxon>
        <taxon>Planctomycetota</taxon>
        <taxon>Candidatus Brocadiia</taxon>
        <taxon>Candidatus Brocadiales</taxon>
        <taxon>Candidatus Scalinduaceae</taxon>
        <taxon>Candidatus Scalindua</taxon>
    </lineage>
</organism>
<keyword evidence="1" id="KW-0472">Membrane</keyword>
<sequence length="185" mass="21212">MRRMRVCHDFNYYTGNHLFSNGQKIPLPFRKYLTTKIKFASVKPYNSADIFDNVMYLFKSKQKLKKLSILFLAPYIILCITAGGFHAFDESAFHGHCVEKTHSENTVSNAETANNSAPFFCYNDHNEDDCVICKWLKHAPKKVQLPMDVSSFIPDTSGSCINKQQAYYFLSNGKYHSRAPPIFTS</sequence>
<proteinExistence type="predicted"/>
<comment type="caution">
    <text evidence="2">The sequence shown here is derived from an EMBL/GenBank/DDBJ whole genome shotgun (WGS) entry which is preliminary data.</text>
</comment>
<reference evidence="2 3" key="1">
    <citation type="submission" date="2014-10" db="EMBL/GenBank/DDBJ databases">
        <title>Draft genome of anammox bacterium scalindua brodae, obtained using differential coverage binning of sequence data from two enrichment reactors.</title>
        <authorList>
            <person name="Speth D.R."/>
            <person name="Russ L."/>
            <person name="Kartal B."/>
            <person name="Op den Camp H.J."/>
            <person name="Dutilh B.E."/>
            <person name="Jetten M.S."/>
        </authorList>
    </citation>
    <scope>NUCLEOTIDE SEQUENCE [LARGE SCALE GENOMIC DNA]</scope>
    <source>
        <strain evidence="2">RU1</strain>
    </source>
</reference>
<dbReference type="EMBL" id="JRYO01000216">
    <property type="protein sequence ID" value="KHE91099.1"/>
    <property type="molecule type" value="Genomic_DNA"/>
</dbReference>
<evidence type="ECO:0000313" key="2">
    <source>
        <dbReference type="EMBL" id="KHE91099.1"/>
    </source>
</evidence>
<name>A0A0B0EES5_9BACT</name>
<evidence type="ECO:0000313" key="3">
    <source>
        <dbReference type="Proteomes" id="UP000030652"/>
    </source>
</evidence>